<keyword evidence="4" id="KW-0930">Antiviral protein</keyword>
<dbReference type="Gene3D" id="1.10.1520.10">
    <property type="entry name" value="Ribonuclease III domain"/>
    <property type="match status" value="2"/>
</dbReference>
<evidence type="ECO:0000256" key="5">
    <source>
        <dbReference type="ARBA" id="ARBA00022723"/>
    </source>
</evidence>
<dbReference type="InterPro" id="IPR000999">
    <property type="entry name" value="RNase_III_dom"/>
</dbReference>
<name>A0A6G1JS71_9PLEO</name>
<evidence type="ECO:0000256" key="6">
    <source>
        <dbReference type="ARBA" id="ARBA00022737"/>
    </source>
</evidence>
<dbReference type="Pfam" id="PF24995">
    <property type="entry name" value="DSRM_2"/>
    <property type="match status" value="1"/>
</dbReference>
<dbReference type="PANTHER" id="PTHR14950:SF62">
    <property type="entry name" value="DICER-LIKE PROTEIN 1"/>
    <property type="match status" value="1"/>
</dbReference>
<dbReference type="SMART" id="SM00535">
    <property type="entry name" value="RIBOc"/>
    <property type="match status" value="2"/>
</dbReference>
<dbReference type="PROSITE" id="PS00517">
    <property type="entry name" value="RNASE_3_1"/>
    <property type="match status" value="1"/>
</dbReference>
<dbReference type="InterPro" id="IPR036389">
    <property type="entry name" value="RNase_III_sf"/>
</dbReference>
<evidence type="ECO:0000256" key="3">
    <source>
        <dbReference type="ARBA" id="ARBA00020797"/>
    </source>
</evidence>
<evidence type="ECO:0000256" key="13">
    <source>
        <dbReference type="ARBA" id="ARBA00022884"/>
    </source>
</evidence>
<protein>
    <recommendedName>
        <fullName evidence="3">Dicer-like protein 1</fullName>
    </recommendedName>
</protein>
<evidence type="ECO:0000259" key="25">
    <source>
        <dbReference type="PROSITE" id="PS51327"/>
    </source>
</evidence>
<dbReference type="GO" id="GO:0005737">
    <property type="term" value="C:cytoplasm"/>
    <property type="evidence" value="ECO:0007669"/>
    <property type="project" value="TreeGrafter"/>
</dbReference>
<dbReference type="GO" id="GO:0050688">
    <property type="term" value="P:regulation of defense response to virus"/>
    <property type="evidence" value="ECO:0007669"/>
    <property type="project" value="UniProtKB-KW"/>
</dbReference>
<keyword evidence="19" id="KW-0175">Coiled coil</keyword>
<evidence type="ECO:0000256" key="20">
    <source>
        <dbReference type="SAM" id="MobiDB-lite"/>
    </source>
</evidence>
<dbReference type="CDD" id="cd18034">
    <property type="entry name" value="DEXHc_dicer"/>
    <property type="match status" value="1"/>
</dbReference>
<dbReference type="OrthoDB" id="416741at2759"/>
<dbReference type="InterPro" id="IPR056755">
    <property type="entry name" value="DSRM_2"/>
</dbReference>
<evidence type="ECO:0000256" key="8">
    <source>
        <dbReference type="ARBA" id="ARBA00022801"/>
    </source>
</evidence>
<feature type="domain" description="Helicase C-terminal" evidence="24">
    <location>
        <begin position="462"/>
        <end position="630"/>
    </location>
</feature>
<dbReference type="PANTHER" id="PTHR14950">
    <property type="entry name" value="DICER-RELATED"/>
    <property type="match status" value="1"/>
</dbReference>
<dbReference type="InterPro" id="IPR003100">
    <property type="entry name" value="PAZ_dom"/>
</dbReference>
<sequence length="1556" mass="179154">MIWASGDQIEQAEEEDYSFHNNEDSDDGSKQPQLFQQQDDDSEEPQPFQPQDNEDEDIDADVPHAHAPSTAAEKKRAENEILKSYAAKRTAEITQEEVAESLRGTKDEKLSVRDILARQETSAQIINPRDYQTELFQKARDRNVIAVLDTGTGKTHIATLLLRHILDQELETRSKGGTHKTAFFLVDSVNLVFQQANVLRCGLAHKVEGICGAMGASLWAKPTWDKHFAQNMVIVCTAEVLVQCMMHSFISMSRVNLLIFDEAHHAKNNHPYARLLKDYYYTEKDRSKRPRIFGMTASPVDANQNIRQAASDLETLLDSKIATTSDSTLSSNNITKPEEHVDRYDPLQPGFETPLHQEVKSRFGDISTFEKFFRMSKLISSELGRWASDKYWSFAFSEEESKKIEMRQERLHNKTKEHSVEKFNKDIAKLREAAEFIRKQESGPPTVTPYDLSSKVLDLHKWLQKYYERTGDSRCIVFVEQRQTARLLKLIFTHIGGPHLLPEMLVGINSRVGELNVSLHAQVMTVAKFRRGELNCLFSTSVGEEGLDIPQCNLVVRFDLYRTMIAYVQSRGRARHKHSKYLHMAEKDNFNHARMIYNARSQENIMREFCGGLRHEQLLNEAETDDASDMFAETTYRTYTDPASGAKLTYRSSLSVLAHFVSSLPGQNRELAAPAHYVVDYQGSMFRAEVILPEFSPIVSAMGLPCGRKAMAKCSAAFEMCLELRQNNYLDENLLPIYTKTLPAMRNALLAISSKKKDLYDMQLKPKFWDLGFDTIPERLYLTVLDVSNGLERPHQPIGLITREPFPQMPRFPIYTRDGLSSDVMTTPLTTAIEVSEDILKLFTQLTLQIYQDVFAKKFELDLPKMTYWLIPIKSGISAPVTTSDNPNDLMDWAQIHEVCEKDEYIWNREMTADFLADKYIVDKWDGGRRFYSIGVAPQYKPHDPVPKSVPKHKYMADILDYSVSLWSKQRATRVWDPSQPVMEVEKIPFRRNLLATVEKDETEVITVPRAFVCPEPLRISALTTRFVAMCYVFPAIIHRFESYLIALDACQCLGLNVGPQLALEALTKDSENSDEHGEEKINLKSGMGPNYERLEFMGDCFLKMATSISTFVLQPDENEFEYHVRRMVMLCNKNLLDTAMKYKLYEYVRTMAFSRRTWYPEGLKLLFGKGHKRTGPQVIKHSLGDKSIADVCEAFIGATFMQHNERGTWNAKSWDESVKAVKIMVDSEDHLMEKWSDYYAAYQIPKYQVAEATASQYDLAKQIEEKHPYHFKWPRLLRSAFMHPSQAFMYEHVPNYQRLEFLGDSLLDQVFIQYLFYRFPNKDPQWLTEHKMPMVSNKFLATVCVKLGFHPHIRQNNSKLSSDIRDYVVDIQEAEREAESKDYWAHVSTEPPKCLADVVEAYVGAMFVDSEFDFSVVQKFFDMHIKSFYEDMALYDDFANNHPVTRLARLFERNFGCKEWRLATRERKSIIPGARSDVIAMILIHFKVHFDGVAVSGRYARPKACKLAYEKLEGLAPFEFRREYGCDCEQEPTEEEKETKEEAEARIKEAMGTNL</sequence>
<feature type="compositionally biased region" description="Basic and acidic residues" evidence="20">
    <location>
        <begin position="1538"/>
        <end position="1550"/>
    </location>
</feature>
<dbReference type="GO" id="GO:0003723">
    <property type="term" value="F:RNA binding"/>
    <property type="evidence" value="ECO:0007669"/>
    <property type="project" value="UniProtKB-UniRule"/>
</dbReference>
<dbReference type="PROSITE" id="PS50821">
    <property type="entry name" value="PAZ"/>
    <property type="match status" value="1"/>
</dbReference>
<keyword evidence="5" id="KW-0479">Metal-binding</keyword>
<keyword evidence="12" id="KW-0460">Magnesium</keyword>
<dbReference type="Gene3D" id="3.40.50.300">
    <property type="entry name" value="P-loop containing nucleotide triphosphate hydrolases"/>
    <property type="match status" value="2"/>
</dbReference>
<dbReference type="InterPro" id="IPR006935">
    <property type="entry name" value="Helicase/UvrB_N"/>
</dbReference>
<evidence type="ECO:0000256" key="16">
    <source>
        <dbReference type="ARBA" id="ARBA00025403"/>
    </source>
</evidence>
<keyword evidence="13 18" id="KW-0694">RNA-binding</keyword>
<evidence type="ECO:0000256" key="18">
    <source>
        <dbReference type="PROSITE-ProRule" id="PRU00657"/>
    </source>
</evidence>
<evidence type="ECO:0000256" key="2">
    <source>
        <dbReference type="ARBA" id="ARBA00001946"/>
    </source>
</evidence>
<feature type="region of interest" description="Disordered" evidence="20">
    <location>
        <begin position="1"/>
        <end position="77"/>
    </location>
</feature>
<comment type="function">
    <text evidence="16">Dicer-like endonuclease involved in cleaving double-stranded RNA in the RNA interference (RNAi) pathway. Produces 21 to 25 bp dsRNAs (siRNAs) which target the selective destruction of homologous RNAs leading to sequence-specific suppression of gene expression, called post-transcriptional gene silencing (PTGS). Part of a broad host defense response against viral infection and transposons.</text>
</comment>
<feature type="domain" description="Dicer dsRNA-binding fold" evidence="25">
    <location>
        <begin position="653"/>
        <end position="744"/>
    </location>
</feature>
<evidence type="ECO:0000256" key="14">
    <source>
        <dbReference type="ARBA" id="ARBA00023118"/>
    </source>
</evidence>
<keyword evidence="6" id="KW-0677">Repeat</keyword>
<keyword evidence="8" id="KW-0378">Hydrolase</keyword>
<proteinExistence type="inferred from homology"/>
<feature type="compositionally biased region" description="Basic and acidic residues" evidence="20">
    <location>
        <begin position="17"/>
        <end position="29"/>
    </location>
</feature>
<reference evidence="26" key="1">
    <citation type="journal article" date="2020" name="Stud. Mycol.">
        <title>101 Dothideomycetes genomes: a test case for predicting lifestyles and emergence of pathogens.</title>
        <authorList>
            <person name="Haridas S."/>
            <person name="Albert R."/>
            <person name="Binder M."/>
            <person name="Bloem J."/>
            <person name="Labutti K."/>
            <person name="Salamov A."/>
            <person name="Andreopoulos B."/>
            <person name="Baker S."/>
            <person name="Barry K."/>
            <person name="Bills G."/>
            <person name="Bluhm B."/>
            <person name="Cannon C."/>
            <person name="Castanera R."/>
            <person name="Culley D."/>
            <person name="Daum C."/>
            <person name="Ezra D."/>
            <person name="Gonzalez J."/>
            <person name="Henrissat B."/>
            <person name="Kuo A."/>
            <person name="Liang C."/>
            <person name="Lipzen A."/>
            <person name="Lutzoni F."/>
            <person name="Magnuson J."/>
            <person name="Mondo S."/>
            <person name="Nolan M."/>
            <person name="Ohm R."/>
            <person name="Pangilinan J."/>
            <person name="Park H.-J."/>
            <person name="Ramirez L."/>
            <person name="Alfaro M."/>
            <person name="Sun H."/>
            <person name="Tritt A."/>
            <person name="Yoshinaga Y."/>
            <person name="Zwiers L.-H."/>
            <person name="Turgeon B."/>
            <person name="Goodwin S."/>
            <person name="Spatafora J."/>
            <person name="Crous P."/>
            <person name="Grigoriev I."/>
        </authorList>
    </citation>
    <scope>NUCLEOTIDE SEQUENCE</scope>
    <source>
        <strain evidence="26">CBS 279.74</strain>
    </source>
</reference>
<dbReference type="InterPro" id="IPR005034">
    <property type="entry name" value="Dicer_dimerisation"/>
</dbReference>
<keyword evidence="15" id="KW-0464">Manganese</keyword>
<keyword evidence="9" id="KW-0347">Helicase</keyword>
<dbReference type="GO" id="GO:0030422">
    <property type="term" value="P:siRNA processing"/>
    <property type="evidence" value="ECO:0007669"/>
    <property type="project" value="TreeGrafter"/>
</dbReference>
<evidence type="ECO:0000259" key="22">
    <source>
        <dbReference type="PROSITE" id="PS50821"/>
    </source>
</evidence>
<evidence type="ECO:0000256" key="19">
    <source>
        <dbReference type="SAM" id="Coils"/>
    </source>
</evidence>
<evidence type="ECO:0000256" key="4">
    <source>
        <dbReference type="ARBA" id="ARBA00022721"/>
    </source>
</evidence>
<dbReference type="InterPro" id="IPR014001">
    <property type="entry name" value="Helicase_ATP-bd"/>
</dbReference>
<dbReference type="SUPFAM" id="SSF52540">
    <property type="entry name" value="P-loop containing nucleoside triphosphate hydrolases"/>
    <property type="match status" value="1"/>
</dbReference>
<dbReference type="InterPro" id="IPR001650">
    <property type="entry name" value="Helicase_C-like"/>
</dbReference>
<dbReference type="FunFam" id="3.40.50.300:FF:001669">
    <property type="entry name" value="Dicer-like protein 1"/>
    <property type="match status" value="1"/>
</dbReference>
<dbReference type="GO" id="GO:0005634">
    <property type="term" value="C:nucleus"/>
    <property type="evidence" value="ECO:0007669"/>
    <property type="project" value="TreeGrafter"/>
</dbReference>
<evidence type="ECO:0000259" key="24">
    <source>
        <dbReference type="PROSITE" id="PS51194"/>
    </source>
</evidence>
<comment type="cofactor">
    <cofactor evidence="2">
        <name>Mg(2+)</name>
        <dbReference type="ChEBI" id="CHEBI:18420"/>
    </cofactor>
</comment>
<feature type="domain" description="RNase III" evidence="21">
    <location>
        <begin position="1054"/>
        <end position="1205"/>
    </location>
</feature>
<dbReference type="GO" id="GO:0046872">
    <property type="term" value="F:metal ion binding"/>
    <property type="evidence" value="ECO:0007669"/>
    <property type="project" value="UniProtKB-KW"/>
</dbReference>
<evidence type="ECO:0000259" key="21">
    <source>
        <dbReference type="PROSITE" id="PS50142"/>
    </source>
</evidence>
<evidence type="ECO:0000256" key="9">
    <source>
        <dbReference type="ARBA" id="ARBA00022806"/>
    </source>
</evidence>
<dbReference type="PROSITE" id="PS51327">
    <property type="entry name" value="DICER_DSRBF"/>
    <property type="match status" value="1"/>
</dbReference>
<organism evidence="26 27">
    <name type="scientific">Pleomassaria siparia CBS 279.74</name>
    <dbReference type="NCBI Taxonomy" id="1314801"/>
    <lineage>
        <taxon>Eukaryota</taxon>
        <taxon>Fungi</taxon>
        <taxon>Dikarya</taxon>
        <taxon>Ascomycota</taxon>
        <taxon>Pezizomycotina</taxon>
        <taxon>Dothideomycetes</taxon>
        <taxon>Pleosporomycetidae</taxon>
        <taxon>Pleosporales</taxon>
        <taxon>Pleomassariaceae</taxon>
        <taxon>Pleomassaria</taxon>
    </lineage>
</organism>
<dbReference type="CDD" id="cd18802">
    <property type="entry name" value="SF2_C_dicer"/>
    <property type="match status" value="1"/>
</dbReference>
<dbReference type="InterPro" id="IPR038248">
    <property type="entry name" value="Dicer_dimer_sf"/>
</dbReference>
<dbReference type="GO" id="GO:0004386">
    <property type="term" value="F:helicase activity"/>
    <property type="evidence" value="ECO:0007669"/>
    <property type="project" value="UniProtKB-KW"/>
</dbReference>
<dbReference type="GO" id="GO:0003677">
    <property type="term" value="F:DNA binding"/>
    <property type="evidence" value="ECO:0007669"/>
    <property type="project" value="InterPro"/>
</dbReference>
<comment type="cofactor">
    <cofactor evidence="1">
        <name>Mn(2+)</name>
        <dbReference type="ChEBI" id="CHEBI:29035"/>
    </cofactor>
</comment>
<evidence type="ECO:0000256" key="7">
    <source>
        <dbReference type="ARBA" id="ARBA00022741"/>
    </source>
</evidence>
<dbReference type="GO" id="GO:0005524">
    <property type="term" value="F:ATP binding"/>
    <property type="evidence" value="ECO:0007669"/>
    <property type="project" value="UniProtKB-KW"/>
</dbReference>
<dbReference type="PROSITE" id="PS51192">
    <property type="entry name" value="HELICASE_ATP_BIND_1"/>
    <property type="match status" value="1"/>
</dbReference>
<dbReference type="Pfam" id="PF00271">
    <property type="entry name" value="Helicase_C"/>
    <property type="match status" value="1"/>
</dbReference>
<feature type="domain" description="RNase III" evidence="21">
    <location>
        <begin position="1261"/>
        <end position="1412"/>
    </location>
</feature>
<accession>A0A6G1JS71</accession>
<dbReference type="InterPro" id="IPR027417">
    <property type="entry name" value="P-loop_NTPase"/>
</dbReference>
<keyword evidence="27" id="KW-1185">Reference proteome</keyword>
<dbReference type="Pfam" id="PF00636">
    <property type="entry name" value="Ribonuclease_3"/>
    <property type="match status" value="2"/>
</dbReference>
<dbReference type="SMART" id="SM00490">
    <property type="entry name" value="HELICc"/>
    <property type="match status" value="1"/>
</dbReference>
<dbReference type="CDD" id="cd00593">
    <property type="entry name" value="RIBOc"/>
    <property type="match status" value="2"/>
</dbReference>
<dbReference type="GO" id="GO:0051607">
    <property type="term" value="P:defense response to virus"/>
    <property type="evidence" value="ECO:0007669"/>
    <property type="project" value="UniProtKB-KW"/>
</dbReference>
<evidence type="ECO:0000256" key="15">
    <source>
        <dbReference type="ARBA" id="ARBA00023211"/>
    </source>
</evidence>
<dbReference type="Proteomes" id="UP000799428">
    <property type="component" value="Unassembled WGS sequence"/>
</dbReference>
<gene>
    <name evidence="26" type="ORF">K504DRAFT_508257</name>
</gene>
<feature type="domain" description="Helicase ATP-binding" evidence="23">
    <location>
        <begin position="135"/>
        <end position="317"/>
    </location>
</feature>
<dbReference type="PROSITE" id="PS50142">
    <property type="entry name" value="RNASE_3_2"/>
    <property type="match status" value="2"/>
</dbReference>
<keyword evidence="7" id="KW-0547">Nucleotide-binding</keyword>
<evidence type="ECO:0000256" key="11">
    <source>
        <dbReference type="ARBA" id="ARBA00022840"/>
    </source>
</evidence>
<dbReference type="GO" id="GO:0004525">
    <property type="term" value="F:ribonuclease III activity"/>
    <property type="evidence" value="ECO:0007669"/>
    <property type="project" value="InterPro"/>
</dbReference>
<dbReference type="FunFam" id="3.40.50.300:FF:000628">
    <property type="entry name" value="Endoribonuclease Dicer"/>
    <property type="match status" value="1"/>
</dbReference>
<keyword evidence="11" id="KW-0067">ATP-binding</keyword>
<evidence type="ECO:0000256" key="10">
    <source>
        <dbReference type="ARBA" id="ARBA00022833"/>
    </source>
</evidence>
<evidence type="ECO:0000256" key="12">
    <source>
        <dbReference type="ARBA" id="ARBA00022842"/>
    </source>
</evidence>
<dbReference type="Gene3D" id="3.30.160.380">
    <property type="entry name" value="Dicer dimerisation domain"/>
    <property type="match status" value="1"/>
</dbReference>
<evidence type="ECO:0000313" key="27">
    <source>
        <dbReference type="Proteomes" id="UP000799428"/>
    </source>
</evidence>
<evidence type="ECO:0000256" key="17">
    <source>
        <dbReference type="ARBA" id="ARBA00035116"/>
    </source>
</evidence>
<evidence type="ECO:0000313" key="26">
    <source>
        <dbReference type="EMBL" id="KAF2703350.1"/>
    </source>
</evidence>
<comment type="similarity">
    <text evidence="17 18">Belongs to the helicase family. Dicer subfamily.</text>
</comment>
<evidence type="ECO:0000256" key="1">
    <source>
        <dbReference type="ARBA" id="ARBA00001936"/>
    </source>
</evidence>
<feature type="domain" description="PAZ" evidence="22">
    <location>
        <begin position="889"/>
        <end position="1022"/>
    </location>
</feature>
<dbReference type="SUPFAM" id="SSF69065">
    <property type="entry name" value="RNase III domain-like"/>
    <property type="match status" value="2"/>
</dbReference>
<dbReference type="SMART" id="SM00487">
    <property type="entry name" value="DEXDc"/>
    <property type="match status" value="1"/>
</dbReference>
<dbReference type="EMBL" id="MU005788">
    <property type="protein sequence ID" value="KAF2703350.1"/>
    <property type="molecule type" value="Genomic_DNA"/>
</dbReference>
<dbReference type="Pfam" id="PF03368">
    <property type="entry name" value="Dicer_dimer"/>
    <property type="match status" value="1"/>
</dbReference>
<keyword evidence="10" id="KW-0862">Zinc</keyword>
<evidence type="ECO:0000259" key="23">
    <source>
        <dbReference type="PROSITE" id="PS51192"/>
    </source>
</evidence>
<feature type="region of interest" description="Disordered" evidence="20">
    <location>
        <begin position="1530"/>
        <end position="1556"/>
    </location>
</feature>
<dbReference type="PROSITE" id="PS51194">
    <property type="entry name" value="HELICASE_CTER"/>
    <property type="match status" value="1"/>
</dbReference>
<feature type="coiled-coil region" evidence="19">
    <location>
        <begin position="413"/>
        <end position="440"/>
    </location>
</feature>
<keyword evidence="14" id="KW-0051">Antiviral defense</keyword>
<dbReference type="Pfam" id="PF04851">
    <property type="entry name" value="ResIII"/>
    <property type="match status" value="1"/>
</dbReference>
<dbReference type="FunFam" id="1.10.1520.10:FF:000015">
    <property type="entry name" value="Dicer-like protein 1"/>
    <property type="match status" value="1"/>
</dbReference>